<dbReference type="STRING" id="1123756.MGEO_01690"/>
<feature type="transmembrane region" description="Helical" evidence="1">
    <location>
        <begin position="245"/>
        <end position="263"/>
    </location>
</feature>
<keyword evidence="1" id="KW-0812">Transmembrane</keyword>
<evidence type="ECO:0000256" key="1">
    <source>
        <dbReference type="SAM" id="Phobius"/>
    </source>
</evidence>
<feature type="transmembrane region" description="Helical" evidence="1">
    <location>
        <begin position="36"/>
        <end position="60"/>
    </location>
</feature>
<keyword evidence="3" id="KW-1185">Reference proteome</keyword>
<evidence type="ECO:0000313" key="2">
    <source>
        <dbReference type="EMBL" id="OSQ53291.1"/>
    </source>
</evidence>
<reference evidence="2 3" key="1">
    <citation type="submission" date="2014-03" db="EMBL/GenBank/DDBJ databases">
        <title>The draft genome sequence of Marivita geojedonensis KCTC 23882.</title>
        <authorList>
            <person name="Lai Q."/>
            <person name="Shao Z."/>
        </authorList>
    </citation>
    <scope>NUCLEOTIDE SEQUENCE [LARGE SCALE GENOMIC DNA]</scope>
    <source>
        <strain evidence="2 3">DPG-138</strain>
    </source>
</reference>
<comment type="caution">
    <text evidence="2">The sequence shown here is derived from an EMBL/GenBank/DDBJ whole genome shotgun (WGS) entry which is preliminary data.</text>
</comment>
<accession>A0A1X4NQW9</accession>
<dbReference type="AlphaFoldDB" id="A0A1X4NQW9"/>
<dbReference type="Proteomes" id="UP000193926">
    <property type="component" value="Unassembled WGS sequence"/>
</dbReference>
<dbReference type="RefSeq" id="WP_085634955.1">
    <property type="nucleotide sequence ID" value="NZ_JFKC01000001.1"/>
</dbReference>
<dbReference type="OrthoDB" id="7835223at2"/>
<feature type="transmembrane region" description="Helical" evidence="1">
    <location>
        <begin position="157"/>
        <end position="176"/>
    </location>
</feature>
<evidence type="ECO:0000313" key="3">
    <source>
        <dbReference type="Proteomes" id="UP000193926"/>
    </source>
</evidence>
<protein>
    <submittedName>
        <fullName evidence="2">ABC transporter permease</fullName>
    </submittedName>
</protein>
<keyword evidence="1" id="KW-1133">Transmembrane helix</keyword>
<sequence>MFQKTAPTNRMASAVNIAELIYHNTVRSIRKTHGNAFMSIAMSVFQSLMFVLFFFIMFSVMGMKGLAVRGDFVIFLLTGIFLFMTHNKAVGAVLGSEGPSSPMMQHAPMNTFVSIVSGMLSTLYIQILAMLFILFVYDVAMNPYVLTEIVDPAPVMGMLLLSWFSGGAVGMVFLALKPWFPSLTGTLSTLYKRANMIASGKMFVANSLPGFMIAMFDWNPLFHTIDQARGYAFINYVPRNTNWEYVLYLSLTLLMIGLMGEFYTRKHASASWSARR</sequence>
<organism evidence="2 3">
    <name type="scientific">Marivita geojedonensis</name>
    <dbReference type="NCBI Taxonomy" id="1123756"/>
    <lineage>
        <taxon>Bacteria</taxon>
        <taxon>Pseudomonadati</taxon>
        <taxon>Pseudomonadota</taxon>
        <taxon>Alphaproteobacteria</taxon>
        <taxon>Rhodobacterales</taxon>
        <taxon>Roseobacteraceae</taxon>
        <taxon>Marivita</taxon>
    </lineage>
</organism>
<dbReference type="EMBL" id="JFKC01000001">
    <property type="protein sequence ID" value="OSQ53291.1"/>
    <property type="molecule type" value="Genomic_DNA"/>
</dbReference>
<proteinExistence type="predicted"/>
<gene>
    <name evidence="2" type="ORF">MGEO_01690</name>
</gene>
<keyword evidence="1" id="KW-0472">Membrane</keyword>
<feature type="transmembrane region" description="Helical" evidence="1">
    <location>
        <begin position="197"/>
        <end position="216"/>
    </location>
</feature>
<feature type="transmembrane region" description="Helical" evidence="1">
    <location>
        <begin position="72"/>
        <end position="94"/>
    </location>
</feature>
<feature type="transmembrane region" description="Helical" evidence="1">
    <location>
        <begin position="115"/>
        <end position="137"/>
    </location>
</feature>
<name>A0A1X4NQW9_9RHOB</name>